<dbReference type="OrthoDB" id="5142620at2"/>
<organism evidence="8 9">
    <name type="scientific">Arthrobacter echini</name>
    <dbReference type="NCBI Taxonomy" id="1529066"/>
    <lineage>
        <taxon>Bacteria</taxon>
        <taxon>Bacillati</taxon>
        <taxon>Actinomycetota</taxon>
        <taxon>Actinomycetes</taxon>
        <taxon>Micrococcales</taxon>
        <taxon>Micrococcaceae</taxon>
        <taxon>Arthrobacter</taxon>
    </lineage>
</organism>
<comment type="subcellular location">
    <subcellularLocation>
        <location evidence="1">Membrane</location>
        <topology evidence="1">Multi-pass membrane protein</topology>
    </subcellularLocation>
</comment>
<dbReference type="InterPro" id="IPR013525">
    <property type="entry name" value="ABC2_TM"/>
</dbReference>
<feature type="transmembrane region" description="Helical" evidence="6">
    <location>
        <begin position="147"/>
        <end position="172"/>
    </location>
</feature>
<feature type="transmembrane region" description="Helical" evidence="6">
    <location>
        <begin position="106"/>
        <end position="126"/>
    </location>
</feature>
<feature type="domain" description="ABC-2 type transporter transmembrane" evidence="7">
    <location>
        <begin position="105"/>
        <end position="247"/>
    </location>
</feature>
<name>A0A5D0XMW4_9MICC</name>
<feature type="transmembrane region" description="Helical" evidence="6">
    <location>
        <begin position="264"/>
        <end position="285"/>
    </location>
</feature>
<keyword evidence="4 6" id="KW-0472">Membrane</keyword>
<gene>
    <name evidence="8" type="ORF">FQ377_11915</name>
</gene>
<evidence type="ECO:0000256" key="4">
    <source>
        <dbReference type="ARBA" id="ARBA00023136"/>
    </source>
</evidence>
<accession>A0A5D0XMW4</accession>
<feature type="transmembrane region" description="Helical" evidence="6">
    <location>
        <begin position="178"/>
        <end position="206"/>
    </location>
</feature>
<protein>
    <submittedName>
        <fullName evidence="8">ABC transporter permease</fullName>
    </submittedName>
</protein>
<sequence length="293" mass="29748">MNLMTAAPITPSTRDSTSGGGRGPARSVGRHFATIWARAVGDKLVLVSVLAVYGLVIGAGVGALWPPLRDTFADLAQNLPAAFDQILGGISLATPEGWLHAEMLSILAPGFLIAAAIISAGAATAGEEQARTLGLVLSSGVGRTTFLAAKTAAVVTHLLLVSVAMFLGMVIGNASGDMGIAIGALASSALWVFLFGLMYAAIALTLGALLGDRRLSSAITAGIAAVSFVLATFLPLNDALTGWAKVNLWYPYSGNVPVVDGIDGGLAAVMVGIAVVVALVGLVGFRRRADLRG</sequence>
<evidence type="ECO:0000256" key="3">
    <source>
        <dbReference type="ARBA" id="ARBA00022989"/>
    </source>
</evidence>
<evidence type="ECO:0000256" key="5">
    <source>
        <dbReference type="SAM" id="MobiDB-lite"/>
    </source>
</evidence>
<keyword evidence="3 6" id="KW-1133">Transmembrane helix</keyword>
<evidence type="ECO:0000256" key="1">
    <source>
        <dbReference type="ARBA" id="ARBA00004141"/>
    </source>
</evidence>
<reference evidence="8 9" key="1">
    <citation type="submission" date="2019-08" db="EMBL/GenBank/DDBJ databases">
        <title>Genone of Arthrobacter echini P9.</title>
        <authorList>
            <person name="Bowman J.P."/>
        </authorList>
    </citation>
    <scope>NUCLEOTIDE SEQUENCE [LARGE SCALE GENOMIC DNA]</scope>
    <source>
        <strain evidence="8 9">P9</strain>
    </source>
</reference>
<evidence type="ECO:0000259" key="7">
    <source>
        <dbReference type="Pfam" id="PF12698"/>
    </source>
</evidence>
<dbReference type="PANTHER" id="PTHR37305:SF1">
    <property type="entry name" value="MEMBRANE PROTEIN"/>
    <property type="match status" value="1"/>
</dbReference>
<dbReference type="AlphaFoldDB" id="A0A5D0XMW4"/>
<dbReference type="GO" id="GO:0016020">
    <property type="term" value="C:membrane"/>
    <property type="evidence" value="ECO:0007669"/>
    <property type="project" value="UniProtKB-SubCell"/>
</dbReference>
<evidence type="ECO:0000256" key="2">
    <source>
        <dbReference type="ARBA" id="ARBA00022692"/>
    </source>
</evidence>
<proteinExistence type="predicted"/>
<feature type="transmembrane region" description="Helical" evidence="6">
    <location>
        <begin position="44"/>
        <end position="65"/>
    </location>
</feature>
<feature type="transmembrane region" description="Helical" evidence="6">
    <location>
        <begin position="218"/>
        <end position="244"/>
    </location>
</feature>
<keyword evidence="9" id="KW-1185">Reference proteome</keyword>
<evidence type="ECO:0000256" key="6">
    <source>
        <dbReference type="SAM" id="Phobius"/>
    </source>
</evidence>
<dbReference type="Pfam" id="PF12698">
    <property type="entry name" value="ABC2_membrane_3"/>
    <property type="match status" value="1"/>
</dbReference>
<comment type="caution">
    <text evidence="8">The sequence shown here is derived from an EMBL/GenBank/DDBJ whole genome shotgun (WGS) entry which is preliminary data.</text>
</comment>
<feature type="region of interest" description="Disordered" evidence="5">
    <location>
        <begin position="1"/>
        <end position="25"/>
    </location>
</feature>
<evidence type="ECO:0000313" key="9">
    <source>
        <dbReference type="Proteomes" id="UP000323410"/>
    </source>
</evidence>
<dbReference type="GO" id="GO:0140359">
    <property type="term" value="F:ABC-type transporter activity"/>
    <property type="evidence" value="ECO:0007669"/>
    <property type="project" value="InterPro"/>
</dbReference>
<keyword evidence="2 6" id="KW-0812">Transmembrane</keyword>
<evidence type="ECO:0000313" key="8">
    <source>
        <dbReference type="EMBL" id="TYC97914.1"/>
    </source>
</evidence>
<dbReference type="EMBL" id="VSLD01000006">
    <property type="protein sequence ID" value="TYC97914.1"/>
    <property type="molecule type" value="Genomic_DNA"/>
</dbReference>
<dbReference type="Proteomes" id="UP000323410">
    <property type="component" value="Unassembled WGS sequence"/>
</dbReference>
<dbReference type="PANTHER" id="PTHR37305">
    <property type="entry name" value="INTEGRAL MEMBRANE PROTEIN-RELATED"/>
    <property type="match status" value="1"/>
</dbReference>